<accession>A0A0A8K7K0</accession>
<reference evidence="1 2" key="1">
    <citation type="submission" date="2014-09" db="EMBL/GenBank/DDBJ databases">
        <title>Genome sequencing of Methyloceanibacter caenitepidi Gela4.</title>
        <authorList>
            <person name="Takeuchi M."/>
            <person name="Susumu S."/>
            <person name="Kamagata Y."/>
            <person name="Oshima K."/>
            <person name="Hattori M."/>
            <person name="Iwasaki W."/>
        </authorList>
    </citation>
    <scope>NUCLEOTIDE SEQUENCE [LARGE SCALE GENOMIC DNA]</scope>
    <source>
        <strain evidence="1 2">Gela4</strain>
    </source>
</reference>
<evidence type="ECO:0000313" key="2">
    <source>
        <dbReference type="Proteomes" id="UP000031643"/>
    </source>
</evidence>
<dbReference type="KEGG" id="mcg:GL4_3363"/>
<evidence type="ECO:0000313" key="1">
    <source>
        <dbReference type="EMBL" id="BAQ18786.1"/>
    </source>
</evidence>
<gene>
    <name evidence="1" type="ORF">GL4_3363</name>
</gene>
<dbReference type="Proteomes" id="UP000031643">
    <property type="component" value="Chromosome"/>
</dbReference>
<dbReference type="EMBL" id="AP014648">
    <property type="protein sequence ID" value="BAQ18786.1"/>
    <property type="molecule type" value="Genomic_DNA"/>
</dbReference>
<name>A0A0A8K7K0_9HYPH</name>
<protein>
    <submittedName>
        <fullName evidence="1">Uncharacterized protein</fullName>
    </submittedName>
</protein>
<sequence length="168" mass="18461">MLAVAGCSDDETMTRYLVCESTYALCTTARCAPIEEGEETVFCDCAVKTGFSVGSTPCHEPIDTPEGKQVVSRYFPVKTYAACTNDRPWAWCFDRPCIVDPADPTRAVCACNIVRDDGPYVMVTESYSDTTCTTGLYSSARVRDLKRTTEFLKSSKELKPFALKQVGG</sequence>
<proteinExistence type="predicted"/>
<keyword evidence="2" id="KW-1185">Reference proteome</keyword>
<dbReference type="AlphaFoldDB" id="A0A0A8K7K0"/>
<dbReference type="HOGENOM" id="CLU_1452759_0_0_5"/>
<organism evidence="1 2">
    <name type="scientific">Methyloceanibacter caenitepidi</name>
    <dbReference type="NCBI Taxonomy" id="1384459"/>
    <lineage>
        <taxon>Bacteria</taxon>
        <taxon>Pseudomonadati</taxon>
        <taxon>Pseudomonadota</taxon>
        <taxon>Alphaproteobacteria</taxon>
        <taxon>Hyphomicrobiales</taxon>
        <taxon>Hyphomicrobiaceae</taxon>
        <taxon>Methyloceanibacter</taxon>
    </lineage>
</organism>